<evidence type="ECO:0000313" key="3">
    <source>
        <dbReference type="Proteomes" id="UP000177362"/>
    </source>
</evidence>
<evidence type="ECO:0000313" key="2">
    <source>
        <dbReference type="EMBL" id="OHA00700.1"/>
    </source>
</evidence>
<dbReference type="AlphaFoldDB" id="A0A1G2KMN4"/>
<organism evidence="2 3">
    <name type="scientific">Candidatus Sungbacteria bacterium RIFCSPHIGHO2_02_FULL_49_12</name>
    <dbReference type="NCBI Taxonomy" id="1802271"/>
    <lineage>
        <taxon>Bacteria</taxon>
        <taxon>Candidatus Sungiibacteriota</taxon>
    </lineage>
</organism>
<protein>
    <submittedName>
        <fullName evidence="2">Uncharacterized protein</fullName>
    </submittedName>
</protein>
<accession>A0A1G2KMN4</accession>
<dbReference type="EMBL" id="MHQJ01000039">
    <property type="protein sequence ID" value="OHA00700.1"/>
    <property type="molecule type" value="Genomic_DNA"/>
</dbReference>
<feature type="coiled-coil region" evidence="1">
    <location>
        <begin position="174"/>
        <end position="201"/>
    </location>
</feature>
<reference evidence="2 3" key="1">
    <citation type="journal article" date="2016" name="Nat. Commun.">
        <title>Thousands of microbial genomes shed light on interconnected biogeochemical processes in an aquifer system.</title>
        <authorList>
            <person name="Anantharaman K."/>
            <person name="Brown C.T."/>
            <person name="Hug L.A."/>
            <person name="Sharon I."/>
            <person name="Castelle C.J."/>
            <person name="Probst A.J."/>
            <person name="Thomas B.C."/>
            <person name="Singh A."/>
            <person name="Wilkins M.J."/>
            <person name="Karaoz U."/>
            <person name="Brodie E.L."/>
            <person name="Williams K.H."/>
            <person name="Hubbard S.S."/>
            <person name="Banfield J.F."/>
        </authorList>
    </citation>
    <scope>NUCLEOTIDE SEQUENCE [LARGE SCALE GENOMIC DNA]</scope>
</reference>
<sequence>MYELKIEMMNLFLKQIWVWRCGGALILALFGVILSLIWLPANPIADAQSNGCPTIPPEILQQIPPELLQQYLEAVQAGCNAASSSAFTLSAAPNPGETDSIVIATAQLPNNGNPSSAQFTWFVQNQKRSDLSGIGKNVAGIVTPSTPGSLLVRVDAIGPANATSSAHISIPIILSSQTKAFQGLQNQIDDLIQQKNAVESQFDVVIQISPDAPKPSEIVILAVTGLQQDVSGADIIWFFNNKKIVGGTGAKTASAQVGPAGSTNTVRVLVTLPDGRTAEQSLSITPAGIDFYWWTNAYVPAWYRGKALPTPGSTIFIQARPSFSASISNALIYTWLLDGEIVQSASGQGKSLFAYGIPKTELLASSISVRVTNLSKTIDQTADFSIPVVSPDPQIYELRPLEGIRTAQPIQTVTRQAGKAIDLVIEPFFIPRAIFTTARYQWALNGKNLPFAATKPWVFGMTSEPDSSGDQDISVTLDNPSDSQFQLSKSMRITLQ</sequence>
<dbReference type="STRING" id="1802271.A3C11_01635"/>
<evidence type="ECO:0000256" key="1">
    <source>
        <dbReference type="SAM" id="Coils"/>
    </source>
</evidence>
<gene>
    <name evidence="2" type="ORF">A3C11_01635</name>
</gene>
<name>A0A1G2KMN4_9BACT</name>
<comment type="caution">
    <text evidence="2">The sequence shown here is derived from an EMBL/GenBank/DDBJ whole genome shotgun (WGS) entry which is preliminary data.</text>
</comment>
<dbReference type="Proteomes" id="UP000177362">
    <property type="component" value="Unassembled WGS sequence"/>
</dbReference>
<keyword evidence="1" id="KW-0175">Coiled coil</keyword>
<proteinExistence type="predicted"/>